<evidence type="ECO:0000313" key="1">
    <source>
        <dbReference type="EMBL" id="SED14352.1"/>
    </source>
</evidence>
<dbReference type="AlphaFoldDB" id="A0A1H4Y8N0"/>
<organism evidence="1 2">
    <name type="scientific">Bradyrhizobium erythrophlei</name>
    <dbReference type="NCBI Taxonomy" id="1437360"/>
    <lineage>
        <taxon>Bacteria</taxon>
        <taxon>Pseudomonadati</taxon>
        <taxon>Pseudomonadota</taxon>
        <taxon>Alphaproteobacteria</taxon>
        <taxon>Hyphomicrobiales</taxon>
        <taxon>Nitrobacteraceae</taxon>
        <taxon>Bradyrhizobium</taxon>
    </lineage>
</organism>
<accession>A0A1H4Y8N0</accession>
<sequence length="49" mass="5742">MQLIEIHRRRHHSRAKPEPPVLIDLKEDGQSKSLLDQLMKLIFGNLLLL</sequence>
<proteinExistence type="predicted"/>
<name>A0A1H4Y8N0_9BRAD</name>
<reference evidence="1 2" key="1">
    <citation type="submission" date="2016-10" db="EMBL/GenBank/DDBJ databases">
        <authorList>
            <person name="de Groot N.N."/>
        </authorList>
    </citation>
    <scope>NUCLEOTIDE SEQUENCE [LARGE SCALE GENOMIC DNA]</scope>
    <source>
        <strain evidence="1 2">MT12</strain>
    </source>
</reference>
<dbReference type="Proteomes" id="UP000198992">
    <property type="component" value="Unassembled WGS sequence"/>
</dbReference>
<dbReference type="EMBL" id="FNTH01000001">
    <property type="protein sequence ID" value="SED14352.1"/>
    <property type="molecule type" value="Genomic_DNA"/>
</dbReference>
<evidence type="ECO:0000313" key="2">
    <source>
        <dbReference type="Proteomes" id="UP000198992"/>
    </source>
</evidence>
<protein>
    <submittedName>
        <fullName evidence="1">Uncharacterized protein</fullName>
    </submittedName>
</protein>
<gene>
    <name evidence="1" type="ORF">SAMN05444164_3838</name>
</gene>